<protein>
    <submittedName>
        <fullName evidence="3">Beta-lactamase family protein</fullName>
    </submittedName>
</protein>
<dbReference type="PANTHER" id="PTHR43283">
    <property type="entry name" value="BETA-LACTAMASE-RELATED"/>
    <property type="match status" value="1"/>
</dbReference>
<reference evidence="3 4" key="1">
    <citation type="submission" date="2022-10" db="EMBL/GenBank/DDBJ databases">
        <authorList>
            <person name="Xie J."/>
            <person name="Shen N."/>
        </authorList>
    </citation>
    <scope>NUCLEOTIDE SEQUENCE [LARGE SCALE GENOMIC DNA]</scope>
    <source>
        <strain evidence="3 4">YIM65594</strain>
    </source>
</reference>
<keyword evidence="1" id="KW-0378">Hydrolase</keyword>
<dbReference type="InterPro" id="IPR012338">
    <property type="entry name" value="Beta-lactam/transpept-like"/>
</dbReference>
<proteinExistence type="predicted"/>
<evidence type="ECO:0000313" key="4">
    <source>
        <dbReference type="Proteomes" id="UP001354931"/>
    </source>
</evidence>
<organism evidence="3 4">
    <name type="scientific">Streptomyces endophyticus</name>
    <dbReference type="NCBI Taxonomy" id="714166"/>
    <lineage>
        <taxon>Bacteria</taxon>
        <taxon>Bacillati</taxon>
        <taxon>Actinomycetota</taxon>
        <taxon>Actinomycetes</taxon>
        <taxon>Kitasatosporales</taxon>
        <taxon>Streptomycetaceae</taxon>
        <taxon>Streptomyces</taxon>
    </lineage>
</organism>
<sequence length="382" mass="39847">MSVDLAPAAAEVLGTGGPGRRPAGVCLGVATPATGTVLAAAGWARRPDGSVPGEPMTTGTVFDLASVTKVAATTAVAMRLVAAGRLDLDAPVGRHLAGFRTSGDVRVRVTAAHLLAHRSGLPPWWPLYCRTTDRESALDLAERLPLETPPGSRRTYSDVGFMLLGRLVERVTGMGLATAFRQWVAEPLALTRTGFGPVPPATAAVCSDGDRIEAHMVETGRPYPVPFTTADFTGWRTTPVRGAAADCNTAHALAGVSGHAGLFAPLDELLRLASALVHDESFVPAAVRSRFLAVADPRDPEQGLGFRRFTLDTPDGPVPMVGHDGFTGTHVAVATDRPLALALAATRLHGTRTDRAGLLPVDHLAAAAHHGTVRALTPLESP</sequence>
<dbReference type="Proteomes" id="UP001354931">
    <property type="component" value="Unassembled WGS sequence"/>
</dbReference>
<keyword evidence="4" id="KW-1185">Reference proteome</keyword>
<dbReference type="Pfam" id="PF00144">
    <property type="entry name" value="Beta-lactamase"/>
    <property type="match status" value="1"/>
</dbReference>
<feature type="domain" description="Beta-lactamase-related" evidence="2">
    <location>
        <begin position="35"/>
        <end position="355"/>
    </location>
</feature>
<accession>A0ABU6F644</accession>
<comment type="caution">
    <text evidence="3">The sequence shown here is derived from an EMBL/GenBank/DDBJ whole genome shotgun (WGS) entry which is preliminary data.</text>
</comment>
<dbReference type="InterPro" id="IPR001466">
    <property type="entry name" value="Beta-lactam-related"/>
</dbReference>
<dbReference type="PANTHER" id="PTHR43283:SF11">
    <property type="entry name" value="BETA-LACTAMASE-RELATED DOMAIN-CONTAINING PROTEIN"/>
    <property type="match status" value="1"/>
</dbReference>
<evidence type="ECO:0000259" key="2">
    <source>
        <dbReference type="Pfam" id="PF00144"/>
    </source>
</evidence>
<dbReference type="Gene3D" id="3.40.710.10">
    <property type="entry name" value="DD-peptidase/beta-lactamase superfamily"/>
    <property type="match status" value="1"/>
</dbReference>
<name>A0ABU6F644_9ACTN</name>
<evidence type="ECO:0000256" key="1">
    <source>
        <dbReference type="ARBA" id="ARBA00022801"/>
    </source>
</evidence>
<dbReference type="EMBL" id="JAOZYC010000104">
    <property type="protein sequence ID" value="MEB8338820.1"/>
    <property type="molecule type" value="Genomic_DNA"/>
</dbReference>
<gene>
    <name evidence="3" type="ORF">OKJ99_15090</name>
</gene>
<dbReference type="RefSeq" id="WP_326016712.1">
    <property type="nucleotide sequence ID" value="NZ_JAOZYC010000104.1"/>
</dbReference>
<dbReference type="SUPFAM" id="SSF56601">
    <property type="entry name" value="beta-lactamase/transpeptidase-like"/>
    <property type="match status" value="1"/>
</dbReference>
<dbReference type="InterPro" id="IPR050789">
    <property type="entry name" value="Diverse_Enzym_Activities"/>
</dbReference>
<evidence type="ECO:0000313" key="3">
    <source>
        <dbReference type="EMBL" id="MEB8338820.1"/>
    </source>
</evidence>